<gene>
    <name evidence="1" type="ORF">RSOLAG1IB_00031</name>
</gene>
<dbReference type="OrthoDB" id="2953592at2759"/>
<dbReference type="AlphaFoldDB" id="A0A0B7F0E1"/>
<accession>A0A0B7F0E1</accession>
<dbReference type="Proteomes" id="UP000059188">
    <property type="component" value="Unassembled WGS sequence"/>
</dbReference>
<evidence type="ECO:0000313" key="2">
    <source>
        <dbReference type="Proteomes" id="UP000059188"/>
    </source>
</evidence>
<keyword evidence="2" id="KW-1185">Reference proteome</keyword>
<name>A0A0B7F0E1_THACB</name>
<evidence type="ECO:0000313" key="1">
    <source>
        <dbReference type="EMBL" id="CEL51496.1"/>
    </source>
</evidence>
<dbReference type="EMBL" id="LN679100">
    <property type="protein sequence ID" value="CEL51496.1"/>
    <property type="molecule type" value="Genomic_DNA"/>
</dbReference>
<organism evidence="1 2">
    <name type="scientific">Thanatephorus cucumeris (strain AG1-IB / isolate 7/3/14)</name>
    <name type="common">Lettuce bottom rot fungus</name>
    <name type="synonym">Rhizoctonia solani</name>
    <dbReference type="NCBI Taxonomy" id="1108050"/>
    <lineage>
        <taxon>Eukaryota</taxon>
        <taxon>Fungi</taxon>
        <taxon>Dikarya</taxon>
        <taxon>Basidiomycota</taxon>
        <taxon>Agaricomycotina</taxon>
        <taxon>Agaricomycetes</taxon>
        <taxon>Cantharellales</taxon>
        <taxon>Ceratobasidiaceae</taxon>
        <taxon>Rhizoctonia</taxon>
        <taxon>Rhizoctonia solani AG-1</taxon>
    </lineage>
</organism>
<proteinExistence type="predicted"/>
<sequence>MASQALTSHVRNIMQPKSEFLYPATDSIHNLLKVVGSEVCSFHRNHQVAYRLVEYARDLYDAINARIHLVDNTGSWEDYEIYTQAIDPLEEVLLNFTLVAFNETGLDHLSTNSWEEYVSVTEQWSDNRVAIRNYFQSMKTKPQFQALTSALTNGEDDILNACTLDDISYLDYLLQVIEEKAQQVVKPKIKIHIDKAASILKKTRDLQQNSSEEHRRQLAESSMLPIKCAFLASKIVTMMVTVSVPEDIRNRLTSDSSFWVTFTNLVIDVYKFMVSQLTKSGEVDQEQRTIIITKLTTRYTGLVSQVAEPLAVEMPLAYSRLLPLVGKISRQYHAQSLLLVALCREAASQFTGPKKNVDSRDALEKALNQTVTALEAAARVIESGRSSPLDRTIIDGINGAKIDQDNINDCANLYEQSADELTVCFQALEIQGKTDHRDALRRAQNQDNNRVVEVKERLNKYKHPSAIQVTVDVYNNNQQGEKVKSLIFASIPETARLSYVKYLVANEVEDRALVQAGYFERAGSSGDRSSLLPLDSEVQGALNNSGVVAFIVHHSS</sequence>
<reference evidence="1 2" key="1">
    <citation type="submission" date="2014-11" db="EMBL/GenBank/DDBJ databases">
        <authorList>
            <person name="Wibberg Daniel"/>
        </authorList>
    </citation>
    <scope>NUCLEOTIDE SEQUENCE [LARGE SCALE GENOMIC DNA]</scope>
    <source>
        <strain evidence="1">Rhizoctonia solani AG1-IB 7/3/14</strain>
    </source>
</reference>
<protein>
    <submittedName>
        <fullName evidence="1">Uncharacterized protein</fullName>
    </submittedName>
</protein>